<dbReference type="EMBL" id="FLUP01000002">
    <property type="protein sequence ID" value="SBW12357.1"/>
    <property type="molecule type" value="Genomic_DNA"/>
</dbReference>
<sequence length="121" mass="12979">MSVMRRAVLHAASQLEHLPEQGAWRQSFCFAADSAVFAGHFPGHPVLPAVVQVLMAQVALEAIGQSVDLACVPQAKFLAPLGPDVDILLTLSKGRREGRWECTLHSGETLAARIQVEVAAL</sequence>
<organism evidence="2">
    <name type="scientific">uncultured Desulfovibrio sp</name>
    <dbReference type="NCBI Taxonomy" id="167968"/>
    <lineage>
        <taxon>Bacteria</taxon>
        <taxon>Pseudomonadati</taxon>
        <taxon>Thermodesulfobacteriota</taxon>
        <taxon>Desulfovibrionia</taxon>
        <taxon>Desulfovibrionales</taxon>
        <taxon>Desulfovibrionaceae</taxon>
        <taxon>Desulfovibrio</taxon>
        <taxon>environmental samples</taxon>
    </lineage>
</organism>
<dbReference type="InterPro" id="IPR054545">
    <property type="entry name" value="ApeI-like"/>
</dbReference>
<proteinExistence type="predicted"/>
<accession>A0A212KL25</accession>
<dbReference type="SUPFAM" id="SSF54637">
    <property type="entry name" value="Thioesterase/thiol ester dehydrase-isomerase"/>
    <property type="match status" value="1"/>
</dbReference>
<gene>
    <name evidence="2" type="ORF">KM92DES2_20456</name>
</gene>
<name>A0A212KL25_9BACT</name>
<evidence type="ECO:0000259" key="1">
    <source>
        <dbReference type="Pfam" id="PF22818"/>
    </source>
</evidence>
<reference evidence="2" key="1">
    <citation type="submission" date="2016-04" db="EMBL/GenBank/DDBJ databases">
        <authorList>
            <person name="Evans L.H."/>
            <person name="Alamgir A."/>
            <person name="Owens N."/>
            <person name="Weber N.D."/>
            <person name="Virtaneva K."/>
            <person name="Barbian K."/>
            <person name="Babar A."/>
            <person name="Rosenke K."/>
        </authorList>
    </citation>
    <scope>NUCLEOTIDE SEQUENCE</scope>
    <source>
        <strain evidence="2">92-2</strain>
    </source>
</reference>
<dbReference type="AlphaFoldDB" id="A0A212KL25"/>
<dbReference type="RefSeq" id="WP_227118361.1">
    <property type="nucleotide sequence ID" value="NZ_CALHHP010000065.1"/>
</dbReference>
<protein>
    <recommendedName>
        <fullName evidence="1">ApeI dehydratase-like domain-containing protein</fullName>
    </recommendedName>
</protein>
<dbReference type="Gene3D" id="3.10.129.10">
    <property type="entry name" value="Hotdog Thioesterase"/>
    <property type="match status" value="1"/>
</dbReference>
<dbReference type="Pfam" id="PF22818">
    <property type="entry name" value="ApeI-like"/>
    <property type="match status" value="1"/>
</dbReference>
<feature type="domain" description="ApeI dehydratase-like" evidence="1">
    <location>
        <begin position="23"/>
        <end position="104"/>
    </location>
</feature>
<dbReference type="InterPro" id="IPR029069">
    <property type="entry name" value="HotDog_dom_sf"/>
</dbReference>
<evidence type="ECO:0000313" key="2">
    <source>
        <dbReference type="EMBL" id="SBW12357.1"/>
    </source>
</evidence>